<dbReference type="InterPro" id="IPR009414">
    <property type="entry name" value="DUF1064"/>
</dbReference>
<keyword evidence="2" id="KW-1185">Reference proteome</keyword>
<dbReference type="Pfam" id="PF06356">
    <property type="entry name" value="DUF1064"/>
    <property type="match status" value="1"/>
</dbReference>
<sequence>MKGWENVTEEDILKLSYKKNIKPTSNTKISTDKIIKKNKYNAVKTKTDGIIFDSKAEAQYYSELLLLKKAGVVKSFVMQKDFTLQEAFTRENGERIKAVRYKADFVVQYTDGHEEVVDVKGMKTRVYINKKKQLLEKYPNIIFKEVM</sequence>
<dbReference type="EMBL" id="ADMB01000024">
    <property type="protein sequence ID" value="EHR38750.1"/>
    <property type="molecule type" value="Genomic_DNA"/>
</dbReference>
<comment type="caution">
    <text evidence="1">The sequence shown here is derived from an EMBL/GenBank/DDBJ whole genome shotgun (WGS) entry which is preliminary data.</text>
</comment>
<protein>
    <recommendedName>
        <fullName evidence="3">DUF1064 domain-containing protein</fullName>
    </recommendedName>
</protein>
<evidence type="ECO:0008006" key="3">
    <source>
        <dbReference type="Google" id="ProtNLM"/>
    </source>
</evidence>
<name>A0ABP2NM91_9FIRM</name>
<proteinExistence type="predicted"/>
<reference evidence="1 2" key="1">
    <citation type="submission" date="2012-01" db="EMBL/GenBank/DDBJ databases">
        <title>The Genome Sequence of Megamonas funiformis YIT 11815.</title>
        <authorList>
            <consortium name="The Broad Institute Genome Sequencing Platform"/>
            <person name="Earl A."/>
            <person name="Ward D."/>
            <person name="Feldgarden M."/>
            <person name="Gevers D."/>
            <person name="Morotomi M."/>
            <person name="Young S.K."/>
            <person name="Zeng Q."/>
            <person name="Gargeya S."/>
            <person name="Fitzgerald M."/>
            <person name="Haas B."/>
            <person name="Abouelleil A."/>
            <person name="Alvarado L."/>
            <person name="Arachchi H.M."/>
            <person name="Berlin A."/>
            <person name="Chapman S.B."/>
            <person name="Gearin G."/>
            <person name="Goldberg J."/>
            <person name="Griggs A."/>
            <person name="Gujja S."/>
            <person name="Hansen M."/>
            <person name="Heiman D."/>
            <person name="Howarth C."/>
            <person name="Larimer J."/>
            <person name="Lui A."/>
            <person name="MacDonald P.J.P."/>
            <person name="McCowen C."/>
            <person name="Montmayeur A."/>
            <person name="Murphy C."/>
            <person name="Neiman D."/>
            <person name="Pearson M."/>
            <person name="Priest M."/>
            <person name="Roberts A."/>
            <person name="Saif S."/>
            <person name="Shea T."/>
            <person name="Sisk P."/>
            <person name="Stolte C."/>
            <person name="Sykes S."/>
            <person name="Wortman J."/>
            <person name="Nusbaum C."/>
            <person name="Birren B."/>
        </authorList>
    </citation>
    <scope>NUCLEOTIDE SEQUENCE [LARGE SCALE GENOMIC DNA]</scope>
    <source>
        <strain evidence="1 2">YIT 11815</strain>
    </source>
</reference>
<organism evidence="1 2">
    <name type="scientific">Megamonas funiformis YIT 11815</name>
    <dbReference type="NCBI Taxonomy" id="742816"/>
    <lineage>
        <taxon>Bacteria</taxon>
        <taxon>Bacillati</taxon>
        <taxon>Bacillota</taxon>
        <taxon>Negativicutes</taxon>
        <taxon>Selenomonadales</taxon>
        <taxon>Selenomonadaceae</taxon>
        <taxon>Megamonas</taxon>
    </lineage>
</organism>
<evidence type="ECO:0000313" key="1">
    <source>
        <dbReference type="EMBL" id="EHR38750.1"/>
    </source>
</evidence>
<dbReference type="GeneID" id="62778740"/>
<dbReference type="RefSeq" id="WP_008537775.1">
    <property type="nucleotide sequence ID" value="NZ_JH601090.1"/>
</dbReference>
<accession>A0ABP2NM91</accession>
<dbReference type="Proteomes" id="UP000005963">
    <property type="component" value="Unassembled WGS sequence"/>
</dbReference>
<evidence type="ECO:0000313" key="2">
    <source>
        <dbReference type="Proteomes" id="UP000005963"/>
    </source>
</evidence>
<gene>
    <name evidence="1" type="ORF">HMPREF9454_00555</name>
</gene>